<evidence type="ECO:0000256" key="5">
    <source>
        <dbReference type="SAM" id="MobiDB-lite"/>
    </source>
</evidence>
<evidence type="ECO:0000256" key="4">
    <source>
        <dbReference type="ARBA" id="ARBA00023136"/>
    </source>
</evidence>
<dbReference type="OrthoDB" id="5212at2759"/>
<dbReference type="Proteomes" id="UP001152797">
    <property type="component" value="Unassembled WGS sequence"/>
</dbReference>
<keyword evidence="10" id="KW-1185">Reference proteome</keyword>
<dbReference type="SUPFAM" id="SSF54928">
    <property type="entry name" value="RNA-binding domain, RBD"/>
    <property type="match status" value="1"/>
</dbReference>
<gene>
    <name evidence="8" type="ORF">C1SCF055_LOCUS37551</name>
</gene>
<evidence type="ECO:0000256" key="2">
    <source>
        <dbReference type="ARBA" id="ARBA00022692"/>
    </source>
</evidence>
<reference evidence="9 10" key="2">
    <citation type="submission" date="2024-05" db="EMBL/GenBank/DDBJ databases">
        <authorList>
            <person name="Chen Y."/>
            <person name="Shah S."/>
            <person name="Dougan E. K."/>
            <person name="Thang M."/>
            <person name="Chan C."/>
        </authorList>
    </citation>
    <scope>NUCLEOTIDE SEQUENCE [LARGE SCALE GENOMIC DNA]</scope>
</reference>
<keyword evidence="3 6" id="KW-1133">Transmembrane helix</keyword>
<keyword evidence="4 6" id="KW-0472">Membrane</keyword>
<protein>
    <submittedName>
        <fullName evidence="9">Dual specificity protein phosphatase 9</fullName>
    </submittedName>
</protein>
<comment type="caution">
    <text evidence="8">The sequence shown here is derived from an EMBL/GenBank/DDBJ whole genome shotgun (WGS) entry which is preliminary data.</text>
</comment>
<evidence type="ECO:0000256" key="3">
    <source>
        <dbReference type="ARBA" id="ARBA00022989"/>
    </source>
</evidence>
<feature type="domain" description="Hint" evidence="7">
    <location>
        <begin position="136"/>
        <end position="234"/>
    </location>
</feature>
<comment type="subcellular location">
    <subcellularLocation>
        <location evidence="1">Membrane</location>
        <topology evidence="1">Multi-pass membrane protein</topology>
    </subcellularLocation>
</comment>
<dbReference type="GO" id="GO:0005113">
    <property type="term" value="F:patched binding"/>
    <property type="evidence" value="ECO:0007669"/>
    <property type="project" value="TreeGrafter"/>
</dbReference>
<dbReference type="InterPro" id="IPR003587">
    <property type="entry name" value="Hint_dom_N"/>
</dbReference>
<dbReference type="GO" id="GO:0005509">
    <property type="term" value="F:calcium ion binding"/>
    <property type="evidence" value="ECO:0007669"/>
    <property type="project" value="TreeGrafter"/>
</dbReference>
<dbReference type="GO" id="GO:0001708">
    <property type="term" value="P:cell fate specification"/>
    <property type="evidence" value="ECO:0007669"/>
    <property type="project" value="TreeGrafter"/>
</dbReference>
<feature type="transmembrane region" description="Helical" evidence="6">
    <location>
        <begin position="905"/>
        <end position="927"/>
    </location>
</feature>
<dbReference type="CDD" id="cd00081">
    <property type="entry name" value="Hint"/>
    <property type="match status" value="1"/>
</dbReference>
<dbReference type="Gene3D" id="2.170.16.10">
    <property type="entry name" value="Hedgehog/Intein (Hint) domain"/>
    <property type="match status" value="1"/>
</dbReference>
<dbReference type="SUPFAM" id="SSF51294">
    <property type="entry name" value="Hedgehog/intein (Hint) domain"/>
    <property type="match status" value="1"/>
</dbReference>
<dbReference type="InterPro" id="IPR027359">
    <property type="entry name" value="Volt_channel_dom_sf"/>
</dbReference>
<dbReference type="EMBL" id="CAMXCT020005490">
    <property type="protein sequence ID" value="CAL1165867.1"/>
    <property type="molecule type" value="Genomic_DNA"/>
</dbReference>
<feature type="transmembrane region" description="Helical" evidence="6">
    <location>
        <begin position="1079"/>
        <end position="1101"/>
    </location>
</feature>
<dbReference type="InterPro" id="IPR007201">
    <property type="entry name" value="Mei2-like_Rrm_C"/>
</dbReference>
<dbReference type="GO" id="GO:0016020">
    <property type="term" value="C:membrane"/>
    <property type="evidence" value="ECO:0007669"/>
    <property type="project" value="UniProtKB-SubCell"/>
</dbReference>
<dbReference type="EMBL" id="CAMXCT010005490">
    <property type="protein sequence ID" value="CAI4012492.1"/>
    <property type="molecule type" value="Genomic_DNA"/>
</dbReference>
<dbReference type="GO" id="GO:0005216">
    <property type="term" value="F:monoatomic ion channel activity"/>
    <property type="evidence" value="ECO:0007669"/>
    <property type="project" value="InterPro"/>
</dbReference>
<evidence type="ECO:0000313" key="10">
    <source>
        <dbReference type="Proteomes" id="UP001152797"/>
    </source>
</evidence>
<organism evidence="8">
    <name type="scientific">Cladocopium goreaui</name>
    <dbReference type="NCBI Taxonomy" id="2562237"/>
    <lineage>
        <taxon>Eukaryota</taxon>
        <taxon>Sar</taxon>
        <taxon>Alveolata</taxon>
        <taxon>Dinophyceae</taxon>
        <taxon>Suessiales</taxon>
        <taxon>Symbiodiniaceae</taxon>
        <taxon>Cladocopium</taxon>
    </lineage>
</organism>
<dbReference type="GO" id="GO:0016540">
    <property type="term" value="P:protein autoprocessing"/>
    <property type="evidence" value="ECO:0007669"/>
    <property type="project" value="InterPro"/>
</dbReference>
<dbReference type="SMART" id="SM00306">
    <property type="entry name" value="HintN"/>
    <property type="match status" value="1"/>
</dbReference>
<dbReference type="EMBL" id="CAMXCT030005490">
    <property type="protein sequence ID" value="CAL4799804.1"/>
    <property type="molecule type" value="Genomic_DNA"/>
</dbReference>
<dbReference type="SUPFAM" id="SSF81324">
    <property type="entry name" value="Voltage-gated potassium channels"/>
    <property type="match status" value="1"/>
</dbReference>
<feature type="compositionally biased region" description="Low complexity" evidence="5">
    <location>
        <begin position="687"/>
        <end position="703"/>
    </location>
</feature>
<dbReference type="GO" id="GO:0010468">
    <property type="term" value="P:regulation of gene expression"/>
    <property type="evidence" value="ECO:0007669"/>
    <property type="project" value="TreeGrafter"/>
</dbReference>
<dbReference type="PANTHER" id="PTHR11889">
    <property type="entry name" value="HEDGEHOG"/>
    <property type="match status" value="1"/>
</dbReference>
<dbReference type="Gene3D" id="1.20.120.350">
    <property type="entry name" value="Voltage-gated potassium channels. Chain C"/>
    <property type="match status" value="1"/>
</dbReference>
<dbReference type="InterPro" id="IPR005821">
    <property type="entry name" value="Ion_trans_dom"/>
</dbReference>
<sequence length="1484" mass="164423">MPPLKSPEILEGAPFVRHGLRSAGDLPIWPSKVDRQEQLRTFFDAGQVGQVGNDMGEAAMSGAEAAAPMVGDAAQAGASAAMSGAQAAAPMLQDAASSAANAVMSGAQSAAPAVGDAATALASNLGDAASNIGDDNGCFPASALVMGRHGPIRMEDLRLGDELECAQGDFSPVIAMLHRSPGTKMTYLRIQHDRGSLAVSSNHLLYLCQPGADGSWRWAPAADVRPGDLLQHAAEVAVVLSVSVEVESGVFAPLTLCSTLLVDGVLCSCFAPPEELGLSHSLCHRALAPLRFWYYARRNLEASTTVRMGENCQPILTLDACWLPLPALRDGSKLATSGFHWVPSLFIPSIDRRQHLPTVAYCRHQLFNLLLELREQVLQELERGTRTQFISFHWGLGQAFQRGKDAAQLDALEMCRSGLTQVSAQLLSKFQSELQQLGSALEHQVLMAIESQLQMLGQYQEAPGGEIGRGRSESPKQSYFAGLAYDCGQIEANRKLVKRREEQINQMLVVLEKLEQSSTTVENYTRALEGNVERTADSYVRTTLAKEGDPVVSPRTPRSQKLERSESQQFMKKSDIMALQQQLAHETEHDVDELYKEIETSRKLASNNFRAMIKEVSRIQQALNLDFVVASDSDESENSSGLGMSRRPSISLSVRAAPSSPERSGTPSALAVALDVPVAAAPAPAAPAAEAAEAPVTTVTTVAEESRGSREVEFRPRLATPELSREDSKPRRSTSKPSSRARSPSAGERGEDGDVANFRAVTAPLSMVPVPAKRFKRVREFWTQTQRDLEERGAQTDPMRIQKQKTEKSAAFTSFFNKKEKSQHQNTRGVSMNDLDAMKARARKAVMRPQYDVTNCYKNEGCFQAIARSSVFDQLTVLVVCVNAVWIAVDTDSNTALFLYEADPIFQIVENVFCTYFFLEICIRFGAFEKKCNALMDKWFMFDAILVLNMVVETWLLPLMFVAMGSEDFGNTIDVSMLRMLRLVKLTRLSRISRLLRSVPELAIIVKAIGLSARSVCVFFALWLVLIYVFAITLRQLTSGTEFGETYFQSVPQAMDTLLLDGILADYAPLMHAIPAGHFIEWGLILFFILLASITIMYMLVGVLVEVVGVLAHAEKENITVSFIASSLRKKMQQQGHDQDSELSRTELQDILLDPEITEVLQSVQVDLVALMELVNIAYEDAEKNGGSMTFEKCILVLFGCIISQVLNGRGQNTASVKDTSELLRLLDPRLPDTADLESVAIPRPLKVVISSIADVRRYPRLPFHFSDELLKRAKKEEKEPVDVASDHRPLPSVAELISALAPAWYQDEGTTMMVKNIPNRYTTEQILEELHARGFSGSFDFLYLPMDFESKRNKGYFFLNLRTHQLAQIFTDVFSRHCFNRHRSNKVPEVALATVQGFEKNVWKYLQQSGERVDNPWFKQLLFRPHELRLQLENDFCRIRSPETIPGIWTCVTFSVDALPEPLRSRAISEGLPKRRNRGNGTP</sequence>
<evidence type="ECO:0000313" key="8">
    <source>
        <dbReference type="EMBL" id="CAI4012492.1"/>
    </source>
</evidence>
<feature type="transmembrane region" description="Helical" evidence="6">
    <location>
        <begin position="1004"/>
        <end position="1031"/>
    </location>
</feature>
<name>A0A9P1GJE1_9DINO</name>
<feature type="compositionally biased region" description="Low complexity" evidence="5">
    <location>
        <begin position="735"/>
        <end position="746"/>
    </location>
</feature>
<evidence type="ECO:0000313" key="9">
    <source>
        <dbReference type="EMBL" id="CAL4799804.1"/>
    </source>
</evidence>
<dbReference type="InterPro" id="IPR050387">
    <property type="entry name" value="Hedgehog_Signaling"/>
</dbReference>
<reference evidence="8" key="1">
    <citation type="submission" date="2022-10" db="EMBL/GenBank/DDBJ databases">
        <authorList>
            <person name="Chen Y."/>
            <person name="Dougan E. K."/>
            <person name="Chan C."/>
            <person name="Rhodes N."/>
            <person name="Thang M."/>
        </authorList>
    </citation>
    <scope>NUCLEOTIDE SEQUENCE</scope>
</reference>
<evidence type="ECO:0000256" key="6">
    <source>
        <dbReference type="SAM" id="Phobius"/>
    </source>
</evidence>
<evidence type="ECO:0000256" key="1">
    <source>
        <dbReference type="ARBA" id="ARBA00004141"/>
    </source>
</evidence>
<dbReference type="PANTHER" id="PTHR11889:SF31">
    <property type="entry name" value="PROTEIN HEDGEHOG"/>
    <property type="match status" value="1"/>
</dbReference>
<dbReference type="InterPro" id="IPR001767">
    <property type="entry name" value="Hedgehog_Hint"/>
</dbReference>
<evidence type="ECO:0000259" key="7">
    <source>
        <dbReference type="SMART" id="SM00306"/>
    </source>
</evidence>
<dbReference type="Gene3D" id="1.10.287.70">
    <property type="match status" value="1"/>
</dbReference>
<dbReference type="Pfam" id="PF00520">
    <property type="entry name" value="Ion_trans"/>
    <property type="match status" value="1"/>
</dbReference>
<feature type="compositionally biased region" description="Basic and acidic residues" evidence="5">
    <location>
        <begin position="704"/>
        <end position="716"/>
    </location>
</feature>
<dbReference type="Pfam" id="PF01079">
    <property type="entry name" value="Hint"/>
    <property type="match status" value="1"/>
</dbReference>
<feature type="region of interest" description="Disordered" evidence="5">
    <location>
        <begin position="687"/>
        <end position="755"/>
    </location>
</feature>
<proteinExistence type="predicted"/>
<accession>A0A9P1GJE1</accession>
<dbReference type="GO" id="GO:0007224">
    <property type="term" value="P:smoothened signaling pathway"/>
    <property type="evidence" value="ECO:0007669"/>
    <property type="project" value="TreeGrafter"/>
</dbReference>
<dbReference type="InterPro" id="IPR036844">
    <property type="entry name" value="Hint_dom_sf"/>
</dbReference>
<keyword evidence="2 6" id="KW-0812">Transmembrane</keyword>
<dbReference type="GO" id="GO:0005615">
    <property type="term" value="C:extracellular space"/>
    <property type="evidence" value="ECO:0007669"/>
    <property type="project" value="TreeGrafter"/>
</dbReference>
<dbReference type="GO" id="GO:0003676">
    <property type="term" value="F:nucleic acid binding"/>
    <property type="evidence" value="ECO:0007669"/>
    <property type="project" value="InterPro"/>
</dbReference>
<feature type="region of interest" description="Disordered" evidence="5">
    <location>
        <begin position="547"/>
        <end position="567"/>
    </location>
</feature>
<dbReference type="InterPro" id="IPR035979">
    <property type="entry name" value="RBD_domain_sf"/>
</dbReference>
<feature type="transmembrane region" description="Helical" evidence="6">
    <location>
        <begin position="939"/>
        <end position="961"/>
    </location>
</feature>
<dbReference type="Pfam" id="PF04059">
    <property type="entry name" value="RRM_2"/>
    <property type="match status" value="1"/>
</dbReference>